<reference evidence="11 12" key="1">
    <citation type="journal article" date="2023" name="G3 (Bethesda)">
        <title>A high-quality reference genome for the fission yeast Schizosaccharomyces osmophilus.</title>
        <authorList>
            <person name="Jia G.S."/>
            <person name="Zhang W.C."/>
            <person name="Liang Y."/>
            <person name="Liu X.H."/>
            <person name="Rhind N."/>
            <person name="Pidoux A."/>
            <person name="Brysch-Herzberg M."/>
            <person name="Du L.L."/>
        </authorList>
    </citation>
    <scope>NUCLEOTIDE SEQUENCE [LARGE SCALE GENOMIC DNA]</scope>
    <source>
        <strain evidence="11 12">CBS 15793</strain>
    </source>
</reference>
<protein>
    <recommendedName>
        <fullName evidence="5">acetylornithine transaminase</fullName>
        <ecNumber evidence="5">2.6.1.11</ecNumber>
    </recommendedName>
</protein>
<evidence type="ECO:0000256" key="8">
    <source>
        <dbReference type="ARBA" id="ARBA00022679"/>
    </source>
</evidence>
<keyword evidence="8" id="KW-0808">Transferase</keyword>
<accession>A0AAE9WEY4</accession>
<evidence type="ECO:0000256" key="7">
    <source>
        <dbReference type="ARBA" id="ARBA00022605"/>
    </source>
</evidence>
<dbReference type="HAMAP" id="MF_01107">
    <property type="entry name" value="ArgD_aminotrans_3"/>
    <property type="match status" value="1"/>
</dbReference>
<keyword evidence="9 10" id="KW-0663">Pyridoxal phosphate</keyword>
<evidence type="ECO:0000256" key="6">
    <source>
        <dbReference type="ARBA" id="ARBA00022576"/>
    </source>
</evidence>
<dbReference type="GO" id="GO:0042802">
    <property type="term" value="F:identical protein binding"/>
    <property type="evidence" value="ECO:0007669"/>
    <property type="project" value="TreeGrafter"/>
</dbReference>
<evidence type="ECO:0000313" key="11">
    <source>
        <dbReference type="EMBL" id="WBW75161.1"/>
    </source>
</evidence>
<dbReference type="Pfam" id="PF00202">
    <property type="entry name" value="Aminotran_3"/>
    <property type="match status" value="1"/>
</dbReference>
<dbReference type="KEGG" id="som:SOMG_04781"/>
<gene>
    <name evidence="11" type="primary">arg1</name>
    <name evidence="11" type="ORF">SOMG_04781</name>
</gene>
<dbReference type="CDD" id="cd00610">
    <property type="entry name" value="OAT_like"/>
    <property type="match status" value="1"/>
</dbReference>
<organism evidence="11 12">
    <name type="scientific">Schizosaccharomyces osmophilus</name>
    <dbReference type="NCBI Taxonomy" id="2545709"/>
    <lineage>
        <taxon>Eukaryota</taxon>
        <taxon>Fungi</taxon>
        <taxon>Dikarya</taxon>
        <taxon>Ascomycota</taxon>
        <taxon>Taphrinomycotina</taxon>
        <taxon>Schizosaccharomycetes</taxon>
        <taxon>Schizosaccharomycetales</taxon>
        <taxon>Schizosaccharomycetaceae</taxon>
        <taxon>Schizosaccharomyces</taxon>
    </lineage>
</organism>
<dbReference type="InterPro" id="IPR004636">
    <property type="entry name" value="AcOrn/SuccOrn_fam"/>
</dbReference>
<keyword evidence="7" id="KW-0028">Amino-acid biosynthesis</keyword>
<dbReference type="NCBIfam" id="NF002325">
    <property type="entry name" value="PRK01278.1"/>
    <property type="match status" value="1"/>
</dbReference>
<dbReference type="RefSeq" id="XP_056039404.1">
    <property type="nucleotide sequence ID" value="XM_056183559.1"/>
</dbReference>
<dbReference type="GO" id="GO:0006526">
    <property type="term" value="P:L-arginine biosynthetic process"/>
    <property type="evidence" value="ECO:0007669"/>
    <property type="project" value="UniProtKB-ARBA"/>
</dbReference>
<name>A0AAE9WEY4_9SCHI</name>
<evidence type="ECO:0000256" key="5">
    <source>
        <dbReference type="ARBA" id="ARBA00012919"/>
    </source>
</evidence>
<keyword evidence="12" id="KW-1185">Reference proteome</keyword>
<proteinExistence type="inferred from homology"/>
<dbReference type="InterPro" id="IPR015424">
    <property type="entry name" value="PyrdxlP-dep_Trfase"/>
</dbReference>
<evidence type="ECO:0000313" key="12">
    <source>
        <dbReference type="Proteomes" id="UP001212411"/>
    </source>
</evidence>
<dbReference type="PANTHER" id="PTHR11986:SF79">
    <property type="entry name" value="ACETYLORNITHINE AMINOTRANSFERASE, MITOCHONDRIAL"/>
    <property type="match status" value="1"/>
</dbReference>
<dbReference type="FunFam" id="3.40.640.10:FF:000004">
    <property type="entry name" value="Acetylornithine aminotransferase"/>
    <property type="match status" value="1"/>
</dbReference>
<dbReference type="EC" id="2.6.1.11" evidence="5"/>
<dbReference type="GeneID" id="80878248"/>
<dbReference type="PIRSF" id="PIRSF000521">
    <property type="entry name" value="Transaminase_4ab_Lys_Orn"/>
    <property type="match status" value="1"/>
</dbReference>
<evidence type="ECO:0000256" key="1">
    <source>
        <dbReference type="ARBA" id="ARBA00001933"/>
    </source>
</evidence>
<evidence type="ECO:0000256" key="3">
    <source>
        <dbReference type="ARBA" id="ARBA00005024"/>
    </source>
</evidence>
<dbReference type="NCBIfam" id="TIGR00707">
    <property type="entry name" value="argD"/>
    <property type="match status" value="1"/>
</dbReference>
<sequence length="441" mass="47710">MLCKRSLQGLRQPGFQTLSRRFLSVTHEDPAPGTTTANIVDQELGNIIGVYARYPLVMSHGQGSYLFDKEGRKYIDFTSGVAVTSLGHGHPEVARLAGDQCTKLVHSSNLYYNEPAIELSSKLNNSLAQNSKISTPSKIFFSNSGTEANETALKFARKAAYETNGEGKSQIVYFNNSFHGRSLGSLSITANPKYRRGFEPLLPGVVQATYNDIESIKQVINDKTAAVIVEPVQGEGGICPANAEFLVALRKACDKFNASLIYDEIQCGLGRSGDFWAHSIVKDQASPDIITVAKPLANGLPISATIVSSKVAETLHAGEHGSTFGGNPVACRVGSFCVDELSSSKILNNVRKQHNTLTSRFAEFTTKYPSLIRGYAGRGLLLGLQFNQSPTDFINIARKQGLLLLPGGNNNTRVLPSLNVKDSVIADGLDIMDDTLKHLSK</sequence>
<dbReference type="GO" id="GO:0003992">
    <property type="term" value="F:N2-acetyl-L-ornithine:2-oxoglutarate 5-aminotransferase activity"/>
    <property type="evidence" value="ECO:0007669"/>
    <property type="project" value="UniProtKB-EC"/>
</dbReference>
<dbReference type="InterPro" id="IPR015422">
    <property type="entry name" value="PyrdxlP-dep_Trfase_small"/>
</dbReference>
<comment type="pathway">
    <text evidence="3">Amino-acid biosynthesis; L-arginine biosynthesis; N(2)-acetyl-L-ornithine from L-glutamate: step 4/4.</text>
</comment>
<keyword evidence="6 11" id="KW-0032">Aminotransferase</keyword>
<dbReference type="PANTHER" id="PTHR11986">
    <property type="entry name" value="AMINOTRANSFERASE CLASS III"/>
    <property type="match status" value="1"/>
</dbReference>
<dbReference type="InterPro" id="IPR049704">
    <property type="entry name" value="Aminotrans_3_PPA_site"/>
</dbReference>
<dbReference type="GO" id="GO:0005759">
    <property type="term" value="C:mitochondrial matrix"/>
    <property type="evidence" value="ECO:0007669"/>
    <property type="project" value="TreeGrafter"/>
</dbReference>
<evidence type="ECO:0000256" key="10">
    <source>
        <dbReference type="RuleBase" id="RU003560"/>
    </source>
</evidence>
<dbReference type="Gene3D" id="3.90.1150.10">
    <property type="entry name" value="Aspartate Aminotransferase, domain 1"/>
    <property type="match status" value="1"/>
</dbReference>
<evidence type="ECO:0000256" key="9">
    <source>
        <dbReference type="ARBA" id="ARBA00022898"/>
    </source>
</evidence>
<dbReference type="PROSITE" id="PS00600">
    <property type="entry name" value="AA_TRANSFER_CLASS_3"/>
    <property type="match status" value="1"/>
</dbReference>
<dbReference type="InterPro" id="IPR015421">
    <property type="entry name" value="PyrdxlP-dep_Trfase_major"/>
</dbReference>
<dbReference type="Gene3D" id="3.40.640.10">
    <property type="entry name" value="Type I PLP-dependent aspartate aminotransferase-like (Major domain)"/>
    <property type="match status" value="1"/>
</dbReference>
<evidence type="ECO:0000256" key="2">
    <source>
        <dbReference type="ARBA" id="ARBA00004173"/>
    </source>
</evidence>
<evidence type="ECO:0000256" key="4">
    <source>
        <dbReference type="ARBA" id="ARBA00008954"/>
    </source>
</evidence>
<dbReference type="Proteomes" id="UP001212411">
    <property type="component" value="Chromosome 3"/>
</dbReference>
<dbReference type="SUPFAM" id="SSF53383">
    <property type="entry name" value="PLP-dependent transferases"/>
    <property type="match status" value="1"/>
</dbReference>
<dbReference type="GO" id="GO:0030170">
    <property type="term" value="F:pyridoxal phosphate binding"/>
    <property type="evidence" value="ECO:0007669"/>
    <property type="project" value="InterPro"/>
</dbReference>
<dbReference type="EMBL" id="CP115613">
    <property type="protein sequence ID" value="WBW75161.1"/>
    <property type="molecule type" value="Genomic_DNA"/>
</dbReference>
<comment type="similarity">
    <text evidence="4 10">Belongs to the class-III pyridoxal-phosphate-dependent aminotransferase family.</text>
</comment>
<dbReference type="InterPro" id="IPR005814">
    <property type="entry name" value="Aminotrans_3"/>
</dbReference>
<comment type="subcellular location">
    <subcellularLocation>
        <location evidence="2">Mitochondrion</location>
    </subcellularLocation>
</comment>
<dbReference type="InterPro" id="IPR050103">
    <property type="entry name" value="Class-III_PLP-dep_AT"/>
</dbReference>
<comment type="cofactor">
    <cofactor evidence="1">
        <name>pyridoxal 5'-phosphate</name>
        <dbReference type="ChEBI" id="CHEBI:597326"/>
    </cofactor>
</comment>
<dbReference type="AlphaFoldDB" id="A0AAE9WEY4"/>